<dbReference type="EMBL" id="AMYD01002991">
    <property type="protein sequence ID" value="EQB47371.1"/>
    <property type="molecule type" value="Genomic_DNA"/>
</dbReference>
<gene>
    <name evidence="1" type="ORF">CGLO_13490</name>
</gene>
<proteinExistence type="predicted"/>
<comment type="caution">
    <text evidence="1">The sequence shown here is derived from an EMBL/GenBank/DDBJ whole genome shotgun (WGS) entry which is preliminary data.</text>
</comment>
<reference evidence="2" key="1">
    <citation type="journal article" date="2013" name="Mol. Plant Microbe Interact.">
        <title>Global aspects of pacC regulation of pathogenicity genes in Colletotrichum gloeosporioides as revealed by transcriptome analysis.</title>
        <authorList>
            <person name="Alkan N."/>
            <person name="Meng X."/>
            <person name="Friedlander G."/>
            <person name="Reuveni E."/>
            <person name="Sukno S."/>
            <person name="Sherman A."/>
            <person name="Thon M."/>
            <person name="Fluhr R."/>
            <person name="Prusky D."/>
        </authorList>
    </citation>
    <scope>NUCLEOTIDE SEQUENCE [LARGE SCALE GENOMIC DNA]</scope>
    <source>
        <strain evidence="2">Cg-14</strain>
    </source>
</reference>
<protein>
    <submittedName>
        <fullName evidence="1">Uncharacterized protein</fullName>
    </submittedName>
</protein>
<name>T0L719_COLGC</name>
<sequence length="37" mass="4040">MVIAPTTETKPTNKETLAPYSTLEKISRPNFIVSGFG</sequence>
<dbReference type="Proteomes" id="UP000015530">
    <property type="component" value="Unassembled WGS sequence"/>
</dbReference>
<accession>T0L719</accession>
<evidence type="ECO:0000313" key="1">
    <source>
        <dbReference type="EMBL" id="EQB47371.1"/>
    </source>
</evidence>
<evidence type="ECO:0000313" key="2">
    <source>
        <dbReference type="Proteomes" id="UP000015530"/>
    </source>
</evidence>
<organism evidence="1 2">
    <name type="scientific">Colletotrichum gloeosporioides (strain Cg-14)</name>
    <name type="common">Anthracnose fungus</name>
    <name type="synonym">Glomerella cingulata</name>
    <dbReference type="NCBI Taxonomy" id="1237896"/>
    <lineage>
        <taxon>Eukaryota</taxon>
        <taxon>Fungi</taxon>
        <taxon>Dikarya</taxon>
        <taxon>Ascomycota</taxon>
        <taxon>Pezizomycotina</taxon>
        <taxon>Sordariomycetes</taxon>
        <taxon>Hypocreomycetidae</taxon>
        <taxon>Glomerellales</taxon>
        <taxon>Glomerellaceae</taxon>
        <taxon>Colletotrichum</taxon>
        <taxon>Colletotrichum gloeosporioides species complex</taxon>
    </lineage>
</organism>
<dbReference type="HOGENOM" id="CLU_3351029_0_0_1"/>
<dbReference type="AlphaFoldDB" id="T0L719"/>